<dbReference type="Gene3D" id="2.130.10.10">
    <property type="entry name" value="YVTN repeat-like/Quinoprotein amine dehydrogenase"/>
    <property type="match status" value="2"/>
</dbReference>
<dbReference type="OrthoDB" id="9803927at2"/>
<reference evidence="2" key="1">
    <citation type="submission" date="2016-09" db="EMBL/GenBank/DDBJ databases">
        <authorList>
            <person name="Koehorst J."/>
        </authorList>
    </citation>
    <scope>NUCLEOTIDE SEQUENCE [LARGE SCALE GENOMIC DNA]</scope>
</reference>
<dbReference type="PANTHER" id="PTHR47197:SF3">
    <property type="entry name" value="DIHYDRO-HEME D1 DEHYDROGENASE"/>
    <property type="match status" value="1"/>
</dbReference>
<dbReference type="Pfam" id="PF10282">
    <property type="entry name" value="Lactonase"/>
    <property type="match status" value="1"/>
</dbReference>
<gene>
    <name evidence="1" type="ORF">PYTT_0397</name>
</gene>
<dbReference type="InterPro" id="IPR011045">
    <property type="entry name" value="N2O_reductase_N"/>
</dbReference>
<protein>
    <submittedName>
        <fullName evidence="1">Lactonase 7-bladed beta-propeller</fullName>
    </submittedName>
</protein>
<name>A0A1C7PDS6_9BACT</name>
<dbReference type="SUPFAM" id="SSF50974">
    <property type="entry name" value="Nitrous oxide reductase, N-terminal domain"/>
    <property type="match status" value="1"/>
</dbReference>
<dbReference type="InterPro" id="IPR015943">
    <property type="entry name" value="WD40/YVTN_repeat-like_dom_sf"/>
</dbReference>
<keyword evidence="2" id="KW-1185">Reference proteome</keyword>
<dbReference type="PANTHER" id="PTHR47197">
    <property type="entry name" value="PROTEIN NIRF"/>
    <property type="match status" value="1"/>
</dbReference>
<evidence type="ECO:0000313" key="2">
    <source>
        <dbReference type="Proteomes" id="UP000176204"/>
    </source>
</evidence>
<organism evidence="1 2">
    <name type="scientific">Akkermansia glycaniphila</name>
    <dbReference type="NCBI Taxonomy" id="1679444"/>
    <lineage>
        <taxon>Bacteria</taxon>
        <taxon>Pseudomonadati</taxon>
        <taxon>Verrucomicrobiota</taxon>
        <taxon>Verrucomicrobiia</taxon>
        <taxon>Verrucomicrobiales</taxon>
        <taxon>Akkermansiaceae</taxon>
        <taxon>Akkermansia</taxon>
    </lineage>
</organism>
<sequence>MNKILFLIVFVLTVFCDVKASEQYALDRVYTGNQVSNTVSVIAPATNVLLGEIILGKPYPNVLSPLYKGASLVHGLRYDEGRKILAVVSIGSNSVTFISTLDNKVLKTVYVGRAPHEPTFTPDGKEIWVTVRGEAYLSVINMDTLTETTRVPVADGPGMIAFSQDGKYAYVCSSFTPEVDVVDKTTYRVIKKIPVISPFSPNIYTSPDGKLVALTHKDVGKVTVIDTSRNEVIKVFSTGAITNHVSFAQTGERLLLAVTVGGENCVKFFDVADDYKQIATIPVDVLPHGLWPSPDGRRLYVGLEYSDMVQVINLENMTVSASIKIGQSPQALVYAQNAVNSPRDSNNLSNPRDPLTAQVIVLKPINAEDAAFGQLSVRQIGRTKLIEQLFLKLKPDTSYTLAFSKSLSKLQADYEINAFQTESNGKYAAQSDALLQNAGGVDYECVVLRDDTTGQIVMVGESVQ</sequence>
<dbReference type="RefSeq" id="WP_067773758.1">
    <property type="nucleotide sequence ID" value="NZ_LIGX01000014.1"/>
</dbReference>
<dbReference type="InterPro" id="IPR011964">
    <property type="entry name" value="YVTN_b-propeller_repeat"/>
</dbReference>
<accession>A0A1C7PDS6</accession>
<dbReference type="EMBL" id="LT629973">
    <property type="protein sequence ID" value="SEH74487.1"/>
    <property type="molecule type" value="Genomic_DNA"/>
</dbReference>
<dbReference type="PATRIC" id="fig|1679444.3.peg.2247"/>
<dbReference type="STRING" id="1679444.PYTT_0397"/>
<dbReference type="AlphaFoldDB" id="A0A1C7PDS6"/>
<dbReference type="InterPro" id="IPR051200">
    <property type="entry name" value="Host-pathogen_enzymatic-act"/>
</dbReference>
<dbReference type="Proteomes" id="UP000176204">
    <property type="component" value="Chromosome I"/>
</dbReference>
<evidence type="ECO:0000313" key="1">
    <source>
        <dbReference type="EMBL" id="SEH74487.1"/>
    </source>
</evidence>
<dbReference type="NCBIfam" id="TIGR02276">
    <property type="entry name" value="beta_rpt_yvtn"/>
    <property type="match status" value="1"/>
</dbReference>
<dbReference type="InterPro" id="IPR019405">
    <property type="entry name" value="Lactonase_7-beta_prop"/>
</dbReference>
<proteinExistence type="predicted"/>
<dbReference type="KEGG" id="agl:PYTT_0397"/>